<feature type="signal peptide" evidence="4">
    <location>
        <begin position="1"/>
        <end position="25"/>
    </location>
</feature>
<evidence type="ECO:0000313" key="7">
    <source>
        <dbReference type="EMBL" id="MDT0496583.1"/>
    </source>
</evidence>
<protein>
    <submittedName>
        <fullName evidence="7">ShlB/FhaC/HecB family hemolysin secretion/activation protein</fullName>
    </submittedName>
</protein>
<dbReference type="Pfam" id="PF03865">
    <property type="entry name" value="ShlB"/>
    <property type="match status" value="1"/>
</dbReference>
<accession>A0ABU2WFD0</accession>
<feature type="chain" id="PRO_5045803853" evidence="4">
    <location>
        <begin position="26"/>
        <end position="554"/>
    </location>
</feature>
<dbReference type="Gene3D" id="2.40.160.50">
    <property type="entry name" value="membrane protein fhac: a member of the omp85/tpsb transporter family"/>
    <property type="match status" value="1"/>
</dbReference>
<evidence type="ECO:0000256" key="1">
    <source>
        <dbReference type="ARBA" id="ARBA00022452"/>
    </source>
</evidence>
<keyword evidence="4" id="KW-0732">Signal</keyword>
<dbReference type="InterPro" id="IPR013686">
    <property type="entry name" value="Polypept-transport_assoc_ShlB"/>
</dbReference>
<evidence type="ECO:0000259" key="5">
    <source>
        <dbReference type="Pfam" id="PF03865"/>
    </source>
</evidence>
<evidence type="ECO:0000256" key="4">
    <source>
        <dbReference type="SAM" id="SignalP"/>
    </source>
</evidence>
<keyword evidence="1" id="KW-0472">Membrane</keyword>
<keyword evidence="2" id="KW-0812">Transmembrane</keyword>
<proteinExistence type="predicted"/>
<name>A0ABU2WFD0_9GAMM</name>
<dbReference type="PANTHER" id="PTHR34597:SF3">
    <property type="entry name" value="OUTER MEMBRANE TRANSPORTER CDIB"/>
    <property type="match status" value="1"/>
</dbReference>
<dbReference type="InterPro" id="IPR051544">
    <property type="entry name" value="TPS_OM_transporter"/>
</dbReference>
<keyword evidence="3" id="KW-0998">Cell outer membrane</keyword>
<reference evidence="7 8" key="1">
    <citation type="submission" date="2023-09" db="EMBL/GenBank/DDBJ databases">
        <authorList>
            <person name="Rey-Velasco X."/>
        </authorList>
    </citation>
    <scope>NUCLEOTIDE SEQUENCE [LARGE SCALE GENOMIC DNA]</scope>
    <source>
        <strain evidence="7 8">W345</strain>
    </source>
</reference>
<comment type="caution">
    <text evidence="7">The sequence shown here is derived from an EMBL/GenBank/DDBJ whole genome shotgun (WGS) entry which is preliminary data.</text>
</comment>
<evidence type="ECO:0000256" key="2">
    <source>
        <dbReference type="ARBA" id="ARBA00022692"/>
    </source>
</evidence>
<dbReference type="EMBL" id="JAVRIC010000004">
    <property type="protein sequence ID" value="MDT0496583.1"/>
    <property type="molecule type" value="Genomic_DNA"/>
</dbReference>
<dbReference type="RefSeq" id="WP_311363974.1">
    <property type="nucleotide sequence ID" value="NZ_JAVRIC010000004.1"/>
</dbReference>
<keyword evidence="1" id="KW-1134">Transmembrane beta strand</keyword>
<sequence length="554" mass="60571">MSVHPFAASRMLAALILLSPVISLAQQTPPTPGSVTDTLKPAPRIEPLPPAAVDTPAPQPRAEVPAGGREITVERFVFEGNTAYDEATLDALIADYRARPVTLYDLYEAADRIAAHYIGQGYTLTTVAIPAQRVDRGEVVFEVIEGRVGRVRAEGTTRYQEAHLRHYLDEVHPGELYRTEDLERGLRQLNELPGLSARAVVEPGQAYGSSDIVLRAEETPVRGGVFLDNHGRDSIGEYRATVNLELNNPTRTEDQLRLLYLQSEDALLRYGFVEYSVPLNFRGPRLAVSYGQSDFEVGDGPFEGLVEGTNRDGRVALNWPLIITRNERLVLSPAVRRTVADTDQFGLVERGTRITLLDFGASYSRAFTNRSVIQLSGNLSSDFGSQSREDLSAPDSVGTEQKLRAEVDLQQLSPLWREIFVYTRAAAVWSPDPLVDTEQFSLGGPNSVRGYPAAEVRGDRGYMATLGLNRSFGFGPVTLDGRVFVDAGSVYVIDAPDGTDSKVSIASIGIGGDLSLPAGFGLRLDLAFPFGDRRDTISDGNDDGRLYGTVSYRF</sequence>
<keyword evidence="8" id="KW-1185">Reference proteome</keyword>
<feature type="domain" description="Polypeptide-transport-associated ShlB-type" evidence="6">
    <location>
        <begin position="72"/>
        <end position="146"/>
    </location>
</feature>
<dbReference type="Proteomes" id="UP001254608">
    <property type="component" value="Unassembled WGS sequence"/>
</dbReference>
<evidence type="ECO:0000259" key="6">
    <source>
        <dbReference type="Pfam" id="PF08479"/>
    </source>
</evidence>
<organism evidence="7 8">
    <name type="scientific">Banduia mediterranea</name>
    <dbReference type="NCBI Taxonomy" id="3075609"/>
    <lineage>
        <taxon>Bacteria</taxon>
        <taxon>Pseudomonadati</taxon>
        <taxon>Pseudomonadota</taxon>
        <taxon>Gammaproteobacteria</taxon>
        <taxon>Nevskiales</taxon>
        <taxon>Algiphilaceae</taxon>
        <taxon>Banduia</taxon>
    </lineage>
</organism>
<feature type="domain" description="Haemolysin activator HlyB C-terminal" evidence="5">
    <location>
        <begin position="208"/>
        <end position="511"/>
    </location>
</feature>
<dbReference type="Gene3D" id="3.10.20.310">
    <property type="entry name" value="membrane protein fhac"/>
    <property type="match status" value="1"/>
</dbReference>
<gene>
    <name evidence="7" type="ORF">RM530_04280</name>
</gene>
<dbReference type="Pfam" id="PF08479">
    <property type="entry name" value="POTRA_2"/>
    <property type="match status" value="1"/>
</dbReference>
<dbReference type="PANTHER" id="PTHR34597">
    <property type="entry name" value="SLR1661 PROTEIN"/>
    <property type="match status" value="1"/>
</dbReference>
<evidence type="ECO:0000313" key="8">
    <source>
        <dbReference type="Proteomes" id="UP001254608"/>
    </source>
</evidence>
<dbReference type="InterPro" id="IPR005565">
    <property type="entry name" value="Hemolysn_activator_HlyB_C"/>
</dbReference>
<evidence type="ECO:0000256" key="3">
    <source>
        <dbReference type="ARBA" id="ARBA00023237"/>
    </source>
</evidence>